<dbReference type="EMBL" id="CAJOBI010315254">
    <property type="protein sequence ID" value="CAF5175747.1"/>
    <property type="molecule type" value="Genomic_DNA"/>
</dbReference>
<protein>
    <recommendedName>
        <fullName evidence="3">Right handed beta helix domain-containing protein</fullName>
    </recommendedName>
</protein>
<comment type="caution">
    <text evidence="1">The sequence shown here is derived from an EMBL/GenBank/DDBJ whole genome shotgun (WGS) entry which is preliminary data.</text>
</comment>
<evidence type="ECO:0000313" key="1">
    <source>
        <dbReference type="EMBL" id="CAF5175747.1"/>
    </source>
</evidence>
<proteinExistence type="predicted"/>
<name>A0A8S3H3B6_9BILA</name>
<evidence type="ECO:0008006" key="3">
    <source>
        <dbReference type="Google" id="ProtNLM"/>
    </source>
</evidence>
<sequence length="206" mass="22707">PDAQNILNIQGSNFMLKHLAFTKGSRGIRVGPAATFNAIFDDLYVYDTATTAFAANDAGNEYYNITLRNTEIKISNTFGGGCVYFGCVNDLCRMRDSLLEHNYCHDTNGPVGGFRPGFQVKPGSYNVMIRNNACYRVSGPCILVYDDYNRGRNFIVGNYAIQSGTGDFGIQCTSGVTIANNVIFSASKFCYTNDLLTVRMITGQRR</sequence>
<dbReference type="AlphaFoldDB" id="A0A8S3H3B6"/>
<reference evidence="1" key="1">
    <citation type="submission" date="2021-02" db="EMBL/GenBank/DDBJ databases">
        <authorList>
            <person name="Nowell W R."/>
        </authorList>
    </citation>
    <scope>NUCLEOTIDE SEQUENCE</scope>
</reference>
<dbReference type="InterPro" id="IPR012334">
    <property type="entry name" value="Pectin_lyas_fold"/>
</dbReference>
<accession>A0A8S3H3B6</accession>
<organism evidence="1 2">
    <name type="scientific">Rotaria magnacalcarata</name>
    <dbReference type="NCBI Taxonomy" id="392030"/>
    <lineage>
        <taxon>Eukaryota</taxon>
        <taxon>Metazoa</taxon>
        <taxon>Spiralia</taxon>
        <taxon>Gnathifera</taxon>
        <taxon>Rotifera</taxon>
        <taxon>Eurotatoria</taxon>
        <taxon>Bdelloidea</taxon>
        <taxon>Philodinida</taxon>
        <taxon>Philodinidae</taxon>
        <taxon>Rotaria</taxon>
    </lineage>
</organism>
<feature type="non-terminal residue" evidence="1">
    <location>
        <position position="1"/>
    </location>
</feature>
<dbReference type="Proteomes" id="UP000676336">
    <property type="component" value="Unassembled WGS sequence"/>
</dbReference>
<dbReference type="SUPFAM" id="SSF51126">
    <property type="entry name" value="Pectin lyase-like"/>
    <property type="match status" value="1"/>
</dbReference>
<gene>
    <name evidence="1" type="ORF">SMN809_LOCUS67374</name>
</gene>
<dbReference type="InterPro" id="IPR011050">
    <property type="entry name" value="Pectin_lyase_fold/virulence"/>
</dbReference>
<evidence type="ECO:0000313" key="2">
    <source>
        <dbReference type="Proteomes" id="UP000676336"/>
    </source>
</evidence>
<dbReference type="Gene3D" id="2.160.20.10">
    <property type="entry name" value="Single-stranded right-handed beta-helix, Pectin lyase-like"/>
    <property type="match status" value="1"/>
</dbReference>